<evidence type="ECO:0000313" key="2">
    <source>
        <dbReference type="EMBL" id="PIE33622.1"/>
    </source>
</evidence>
<dbReference type="EMBL" id="PDSK01000096">
    <property type="protein sequence ID" value="PIE33622.1"/>
    <property type="molecule type" value="Genomic_DNA"/>
</dbReference>
<evidence type="ECO:0000313" key="3">
    <source>
        <dbReference type="Proteomes" id="UP000230821"/>
    </source>
</evidence>
<feature type="transmembrane region" description="Helical" evidence="1">
    <location>
        <begin position="32"/>
        <end position="50"/>
    </location>
</feature>
<dbReference type="PANTHER" id="PTHR39556:SF1">
    <property type="entry name" value="PROTEIN, PUTATIVE-RELATED"/>
    <property type="match status" value="1"/>
</dbReference>
<organism evidence="2 3">
    <name type="scientific">candidate division KSB3 bacterium</name>
    <dbReference type="NCBI Taxonomy" id="2044937"/>
    <lineage>
        <taxon>Bacteria</taxon>
        <taxon>candidate division KSB3</taxon>
    </lineage>
</organism>
<gene>
    <name evidence="2" type="ORF">CSA56_10930</name>
</gene>
<keyword evidence="1" id="KW-0812">Transmembrane</keyword>
<feature type="transmembrane region" description="Helical" evidence="1">
    <location>
        <begin position="252"/>
        <end position="274"/>
    </location>
</feature>
<feature type="transmembrane region" description="Helical" evidence="1">
    <location>
        <begin position="65"/>
        <end position="84"/>
    </location>
</feature>
<reference evidence="2 3" key="1">
    <citation type="submission" date="2017-10" db="EMBL/GenBank/DDBJ databases">
        <title>Novel microbial diversity and functional potential in the marine mammal oral microbiome.</title>
        <authorList>
            <person name="Dudek N.K."/>
            <person name="Sun C.L."/>
            <person name="Burstein D."/>
            <person name="Kantor R.S."/>
            <person name="Aliaga Goltsman D.S."/>
            <person name="Bik E.M."/>
            <person name="Thomas B.C."/>
            <person name="Banfield J.F."/>
            <person name="Relman D.A."/>
        </authorList>
    </citation>
    <scope>NUCLEOTIDE SEQUENCE [LARGE SCALE GENOMIC DNA]</scope>
    <source>
        <strain evidence="2">DOLJORAL78_47_16</strain>
    </source>
</reference>
<dbReference type="Pfam" id="PF04165">
    <property type="entry name" value="DUF401"/>
    <property type="match status" value="1"/>
</dbReference>
<dbReference type="PANTHER" id="PTHR39556">
    <property type="entry name" value="PROTEIN, PUTATIVE-RELATED"/>
    <property type="match status" value="1"/>
</dbReference>
<feature type="transmembrane region" description="Helical" evidence="1">
    <location>
        <begin position="419"/>
        <end position="436"/>
    </location>
</feature>
<feature type="transmembrane region" description="Helical" evidence="1">
    <location>
        <begin position="286"/>
        <end position="305"/>
    </location>
</feature>
<accession>A0A2G6KF93</accession>
<keyword evidence="1" id="KW-0472">Membrane</keyword>
<keyword evidence="1" id="KW-1133">Transmembrane helix</keyword>
<feature type="transmembrane region" description="Helical" evidence="1">
    <location>
        <begin position="372"/>
        <end position="398"/>
    </location>
</feature>
<proteinExistence type="predicted"/>
<protein>
    <recommendedName>
        <fullName evidence="4">DUF401 family protein</fullName>
    </recommendedName>
</protein>
<evidence type="ECO:0008006" key="4">
    <source>
        <dbReference type="Google" id="ProtNLM"/>
    </source>
</evidence>
<sequence length="437" mass="48569">MLDVLGNPPILLKIIGVFALVIFCIRKKQPIGTAMLAGALLLGVWCRMSPRDIFISMATTMFDPTTLLLSVVVVLILILSRSLDTLEQMKRLLASFQGLVNNVRFNLIVFPALIGLLPMPGGAIFSAPMVDELGNDHALDPETKSLLNYWFRHVWEFAWPLYPSVLLISSMTSISLWTLVGYAFPLTLISTIVGYLFLLKNLPITTSSQKSPTNSTQLLAFFKEMTPVIIVIAGAITGNIGIAWLQGTLPALAAIPNGIPLILSLLISILYTWWVNKASFTTIRTIILNKSLLMLVYMIVAIFIFKEMLVDSHAVTDLSNFLAAQQIPLVVLTILIPFIVGIISGIAVAFIGTSFPVLLSVFETIHLNPNLILPYLILGFCAGFAGVLFSPLHVCLIFTREYFDADFRHMYHRLWQPTVILMLGGFSYFWLLVFFLR</sequence>
<feature type="transmembrane region" description="Helical" evidence="1">
    <location>
        <begin position="6"/>
        <end position="25"/>
    </location>
</feature>
<feature type="transmembrane region" description="Helical" evidence="1">
    <location>
        <begin position="176"/>
        <end position="198"/>
    </location>
</feature>
<feature type="transmembrane region" description="Helical" evidence="1">
    <location>
        <begin position="225"/>
        <end position="245"/>
    </location>
</feature>
<dbReference type="AlphaFoldDB" id="A0A2G6KF93"/>
<evidence type="ECO:0000256" key="1">
    <source>
        <dbReference type="SAM" id="Phobius"/>
    </source>
</evidence>
<dbReference type="Proteomes" id="UP000230821">
    <property type="component" value="Unassembled WGS sequence"/>
</dbReference>
<dbReference type="InterPro" id="IPR007294">
    <property type="entry name" value="DUF401"/>
</dbReference>
<comment type="caution">
    <text evidence="2">The sequence shown here is derived from an EMBL/GenBank/DDBJ whole genome shotgun (WGS) entry which is preliminary data.</text>
</comment>
<feature type="transmembrane region" description="Helical" evidence="1">
    <location>
        <begin position="326"/>
        <end position="352"/>
    </location>
</feature>
<name>A0A2G6KF93_9BACT</name>
<feature type="transmembrane region" description="Helical" evidence="1">
    <location>
        <begin position="105"/>
        <end position="130"/>
    </location>
</feature>